<dbReference type="Proteomes" id="UP000183015">
    <property type="component" value="Unassembled WGS sequence"/>
</dbReference>
<name>A0A1H7FI92_STRJI</name>
<keyword evidence="1" id="KW-0560">Oxidoreductase</keyword>
<feature type="domain" description="Luciferase-like" evidence="2">
    <location>
        <begin position="20"/>
        <end position="306"/>
    </location>
</feature>
<dbReference type="RefSeq" id="WP_042442130.1">
    <property type="nucleotide sequence ID" value="NZ_BBPN01000002.1"/>
</dbReference>
<dbReference type="Gene3D" id="3.20.20.30">
    <property type="entry name" value="Luciferase-like domain"/>
    <property type="match status" value="1"/>
</dbReference>
<dbReference type="InterPro" id="IPR022526">
    <property type="entry name" value="F420_Rv3093c"/>
</dbReference>
<accession>A0A1H7FI92</accession>
<reference evidence="4" key="1">
    <citation type="submission" date="2016-10" db="EMBL/GenBank/DDBJ databases">
        <authorList>
            <person name="Varghese N."/>
        </authorList>
    </citation>
    <scope>NUCLEOTIDE SEQUENCE [LARGE SCALE GENOMIC DNA]</scope>
    <source>
        <strain evidence="4">DSM 45096 / BCRC 16803 / CGMCC 4.1857 / CIP 109030 / JCM 12277 / KCTC 19219 / NBRC 100920 / 33214</strain>
    </source>
</reference>
<proteinExistence type="predicted"/>
<dbReference type="SUPFAM" id="SSF51679">
    <property type="entry name" value="Bacterial luciferase-like"/>
    <property type="match status" value="1"/>
</dbReference>
<dbReference type="OrthoDB" id="3457164at2"/>
<dbReference type="STRING" id="235985.SAMN05414137_101240"/>
<dbReference type="CDD" id="cd01097">
    <property type="entry name" value="Tetrahydromethanopterin_reductase"/>
    <property type="match status" value="1"/>
</dbReference>
<evidence type="ECO:0000259" key="2">
    <source>
        <dbReference type="Pfam" id="PF00296"/>
    </source>
</evidence>
<dbReference type="EMBL" id="FOAZ01000001">
    <property type="protein sequence ID" value="SEK24967.1"/>
    <property type="molecule type" value="Genomic_DNA"/>
</dbReference>
<dbReference type="Pfam" id="PF00296">
    <property type="entry name" value="Bac_luciferase"/>
    <property type="match status" value="1"/>
</dbReference>
<organism evidence="3 4">
    <name type="scientific">Streptacidiphilus jiangxiensis</name>
    <dbReference type="NCBI Taxonomy" id="235985"/>
    <lineage>
        <taxon>Bacteria</taxon>
        <taxon>Bacillati</taxon>
        <taxon>Actinomycetota</taxon>
        <taxon>Actinomycetes</taxon>
        <taxon>Kitasatosporales</taxon>
        <taxon>Streptomycetaceae</taxon>
        <taxon>Streptacidiphilus</taxon>
    </lineage>
</organism>
<dbReference type="InterPro" id="IPR050564">
    <property type="entry name" value="F420-G6PD/mer"/>
</dbReference>
<protein>
    <submittedName>
        <fullName evidence="3">Probable F420-dependent oxidoreductase, Rv3093c family</fullName>
    </submittedName>
</protein>
<dbReference type="GO" id="GO:0016705">
    <property type="term" value="F:oxidoreductase activity, acting on paired donors, with incorporation or reduction of molecular oxygen"/>
    <property type="evidence" value="ECO:0007669"/>
    <property type="project" value="InterPro"/>
</dbReference>
<dbReference type="PANTHER" id="PTHR43244:SF1">
    <property type="entry name" value="5,10-METHYLENETETRAHYDROMETHANOPTERIN REDUCTASE"/>
    <property type="match status" value="1"/>
</dbReference>
<dbReference type="AlphaFoldDB" id="A0A1H7FI92"/>
<dbReference type="InterPro" id="IPR011251">
    <property type="entry name" value="Luciferase-like_dom"/>
</dbReference>
<dbReference type="NCBIfam" id="TIGR03841">
    <property type="entry name" value="F420_Rv3093c"/>
    <property type="match status" value="1"/>
</dbReference>
<dbReference type="PANTHER" id="PTHR43244">
    <property type="match status" value="1"/>
</dbReference>
<keyword evidence="4" id="KW-1185">Reference proteome</keyword>
<gene>
    <name evidence="3" type="ORF">SAMN05414137_101240</name>
</gene>
<evidence type="ECO:0000313" key="3">
    <source>
        <dbReference type="EMBL" id="SEK24967.1"/>
    </source>
</evidence>
<dbReference type="eggNOG" id="COG2141">
    <property type="taxonomic scope" value="Bacteria"/>
</dbReference>
<sequence length="333" mass="35825">MTSTPTAPTRWGLTFPLDGIPLAAQRALVESLPDLGFTDLWSMETAGADAFTPLALASVWAPQLRLGTAIVPVYTRGPALLAMQAAALAEAAPGRFQLGIGSSSPVIVKDWNAVPFEEPFRRSRDVLRFLRAAFTGEQVTEEFSTFSVRRFRLDRVPAHTPPVLLAALRPGMLKLAAREADGTILNWLSPEDVPTARAVFDAEAGPDHGKEVVARIFVCPTEDVDYARALGRRLIAAYLTVPAYAEFHRWLGRGEALEPLWKNWAAGDRKTAAASIPDEVVDALLVHGAPEHCRERIAAYAENGVTVPVPALLPTPDQGARALAAAVKAVSPS</sequence>
<evidence type="ECO:0000313" key="4">
    <source>
        <dbReference type="Proteomes" id="UP000183015"/>
    </source>
</evidence>
<evidence type="ECO:0000256" key="1">
    <source>
        <dbReference type="ARBA" id="ARBA00023002"/>
    </source>
</evidence>
<dbReference type="InterPro" id="IPR036661">
    <property type="entry name" value="Luciferase-like_sf"/>
</dbReference>